<keyword evidence="2" id="KW-1185">Reference proteome</keyword>
<organism evidence="1 2">
    <name type="scientific">Staphylococcus argenteus</name>
    <dbReference type="NCBI Taxonomy" id="985002"/>
    <lineage>
        <taxon>Bacteria</taxon>
        <taxon>Bacillati</taxon>
        <taxon>Bacillota</taxon>
        <taxon>Bacilli</taxon>
        <taxon>Bacillales</taxon>
        <taxon>Staphylococcaceae</taxon>
        <taxon>Staphylococcus</taxon>
    </lineage>
</organism>
<dbReference type="AlphaFoldDB" id="A0A7U7PX29"/>
<sequence>MTNFIYKILYVVKTNAYTYKHNDGGHHDLIYITYLFLYPIDQLKDFN</sequence>
<dbReference type="Proteomes" id="UP000236509">
    <property type="component" value="Unassembled WGS sequence"/>
</dbReference>
<proteinExistence type="predicted"/>
<gene>
    <name evidence="1" type="ORF">BN1326_30079</name>
</gene>
<name>A0A7U7PX29_9STAP</name>
<reference evidence="1 2" key="1">
    <citation type="submission" date="2015-04" db="EMBL/GenBank/DDBJ databases">
        <authorList>
            <person name="Cao L."/>
            <person name="Gao C.H."/>
        </authorList>
    </citation>
    <scope>NUCLEOTIDE SEQUENCE [LARGE SCALE GENOMIC DNA]</scope>
    <source>
        <strain evidence="1 2">SH3</strain>
    </source>
</reference>
<protein>
    <submittedName>
        <fullName evidence="1">Uncharacterized protein</fullName>
    </submittedName>
</protein>
<evidence type="ECO:0000313" key="2">
    <source>
        <dbReference type="Proteomes" id="UP000236509"/>
    </source>
</evidence>
<dbReference type="EMBL" id="CVOU01000015">
    <property type="protein sequence ID" value="CRI20403.1"/>
    <property type="molecule type" value="Genomic_DNA"/>
</dbReference>
<comment type="caution">
    <text evidence="1">The sequence shown here is derived from an EMBL/GenBank/DDBJ whole genome shotgun (WGS) entry which is preliminary data.</text>
</comment>
<evidence type="ECO:0000313" key="1">
    <source>
        <dbReference type="EMBL" id="CRI20403.1"/>
    </source>
</evidence>
<accession>A0A7U7PX29</accession>